<evidence type="ECO:0000313" key="2">
    <source>
        <dbReference type="EMBL" id="SQF34854.1"/>
    </source>
</evidence>
<dbReference type="EMBL" id="LS483346">
    <property type="protein sequence ID" value="SQF34854.1"/>
    <property type="molecule type" value="Genomic_DNA"/>
</dbReference>
<organism evidence="2 3">
    <name type="scientific">Streptococcus sanguinis</name>
    <dbReference type="NCBI Taxonomy" id="1305"/>
    <lineage>
        <taxon>Bacteria</taxon>
        <taxon>Bacillati</taxon>
        <taxon>Bacillota</taxon>
        <taxon>Bacilli</taxon>
        <taxon>Lactobacillales</taxon>
        <taxon>Streptococcaceae</taxon>
        <taxon>Streptococcus</taxon>
    </lineage>
</organism>
<evidence type="ECO:0000313" key="3">
    <source>
        <dbReference type="Proteomes" id="UP000249623"/>
    </source>
</evidence>
<protein>
    <submittedName>
        <fullName evidence="2">Uncharacterized protein</fullName>
    </submittedName>
</protein>
<evidence type="ECO:0000256" key="1">
    <source>
        <dbReference type="SAM" id="Phobius"/>
    </source>
</evidence>
<keyword evidence="1" id="KW-0812">Transmembrane</keyword>
<name>A0A2X3V0U6_STRSA</name>
<dbReference type="RefSeq" id="WP_002924571.1">
    <property type="nucleotide sequence ID" value="NZ_CP071430.1"/>
</dbReference>
<reference evidence="2 3" key="1">
    <citation type="submission" date="2018-06" db="EMBL/GenBank/DDBJ databases">
        <authorList>
            <consortium name="Pathogen Informatics"/>
            <person name="Doyle S."/>
        </authorList>
    </citation>
    <scope>NUCLEOTIDE SEQUENCE [LARGE SCALE GENOMIC DNA]</scope>
    <source>
        <strain evidence="2 3">NCTC11085</strain>
    </source>
</reference>
<dbReference type="AlphaFoldDB" id="A0A2X3V0U6"/>
<feature type="transmembrane region" description="Helical" evidence="1">
    <location>
        <begin position="12"/>
        <end position="33"/>
    </location>
</feature>
<keyword evidence="1" id="KW-0472">Membrane</keyword>
<gene>
    <name evidence="2" type="ORF">NCTC11085_01229</name>
</gene>
<proteinExistence type="predicted"/>
<accession>A0A2X3V0U6</accession>
<sequence length="274" mass="31130">MTKDNDYKNRSVVLPIAITIFIVCIMFCMMVLIGKAMIMWGIKSAYEELGRNSMSSSVQQKSSEEIQLEERVLDRGNYSFSWTTDEIINLQIKDTVAGQTGASLDEVLEKHGKATSFYYSEINDNIELIYSSEANQDYHRSNLKLTFEKNGTSYHLIRKSANILDEGYPTLPQGNSPHLWTKDEIAGLQVRGEGTGNPGTSYEEIIQLFGLPEESEIVVSRLDAADSQQVVLDLKYLTSDEVYDNEWVHLTLHLQEDSVFRLTIANSHIERTER</sequence>
<keyword evidence="1" id="KW-1133">Transmembrane helix</keyword>
<dbReference type="Proteomes" id="UP000249623">
    <property type="component" value="Chromosome 1"/>
</dbReference>